<gene>
    <name evidence="2" type="ORF">ARMSODRAFT_983618</name>
</gene>
<evidence type="ECO:0000256" key="1">
    <source>
        <dbReference type="SAM" id="MobiDB-lite"/>
    </source>
</evidence>
<reference evidence="3" key="1">
    <citation type="journal article" date="2017" name="Nat. Ecol. Evol.">
        <title>Genome expansion and lineage-specific genetic innovations in the forest pathogenic fungi Armillaria.</title>
        <authorList>
            <person name="Sipos G."/>
            <person name="Prasanna A.N."/>
            <person name="Walter M.C."/>
            <person name="O'Connor E."/>
            <person name="Balint B."/>
            <person name="Krizsan K."/>
            <person name="Kiss B."/>
            <person name="Hess J."/>
            <person name="Varga T."/>
            <person name="Slot J."/>
            <person name="Riley R."/>
            <person name="Boka B."/>
            <person name="Rigling D."/>
            <person name="Barry K."/>
            <person name="Lee J."/>
            <person name="Mihaltcheva S."/>
            <person name="LaButti K."/>
            <person name="Lipzen A."/>
            <person name="Waldron R."/>
            <person name="Moloney N.M."/>
            <person name="Sperisen C."/>
            <person name="Kredics L."/>
            <person name="Vagvoelgyi C."/>
            <person name="Patrignani A."/>
            <person name="Fitzpatrick D."/>
            <person name="Nagy I."/>
            <person name="Doyle S."/>
            <person name="Anderson J.B."/>
            <person name="Grigoriev I.V."/>
            <person name="Gueldener U."/>
            <person name="Muensterkoetter M."/>
            <person name="Nagy L.G."/>
        </authorList>
    </citation>
    <scope>NUCLEOTIDE SEQUENCE [LARGE SCALE GENOMIC DNA]</scope>
    <source>
        <strain evidence="3">28-4</strain>
    </source>
</reference>
<name>A0A2H3AI93_9AGAR</name>
<dbReference type="AlphaFoldDB" id="A0A2H3AI93"/>
<evidence type="ECO:0000313" key="3">
    <source>
        <dbReference type="Proteomes" id="UP000218334"/>
    </source>
</evidence>
<proteinExistence type="predicted"/>
<dbReference type="EMBL" id="KZ293527">
    <property type="protein sequence ID" value="PBK58699.1"/>
    <property type="molecule type" value="Genomic_DNA"/>
</dbReference>
<keyword evidence="3" id="KW-1185">Reference proteome</keyword>
<protein>
    <submittedName>
        <fullName evidence="2">Uncharacterized protein</fullName>
    </submittedName>
</protein>
<evidence type="ECO:0000313" key="2">
    <source>
        <dbReference type="EMBL" id="PBK58699.1"/>
    </source>
</evidence>
<organism evidence="2 3">
    <name type="scientific">Armillaria solidipes</name>
    <dbReference type="NCBI Taxonomy" id="1076256"/>
    <lineage>
        <taxon>Eukaryota</taxon>
        <taxon>Fungi</taxon>
        <taxon>Dikarya</taxon>
        <taxon>Basidiomycota</taxon>
        <taxon>Agaricomycotina</taxon>
        <taxon>Agaricomycetes</taxon>
        <taxon>Agaricomycetidae</taxon>
        <taxon>Agaricales</taxon>
        <taxon>Marasmiineae</taxon>
        <taxon>Physalacriaceae</taxon>
        <taxon>Armillaria</taxon>
    </lineage>
</organism>
<sequence length="170" mass="17981">MSLDGAGMASLARSLGARQGNCACARQSKWQEGVDDVPTVIRGKKVGRQDGGQAGGDDDIGGRNRPYSHVPPLKEWEMWDFEDSLILDQSGVGSGGHPGGCLAIILGTFCAPSIRQLIDAQKGAFAMVVIGCRGPDPPPAILLVPSRSFPYFSINILAQQSWPSRIHGPA</sequence>
<feature type="region of interest" description="Disordered" evidence="1">
    <location>
        <begin position="43"/>
        <end position="65"/>
    </location>
</feature>
<accession>A0A2H3AI93</accession>
<dbReference type="Proteomes" id="UP000218334">
    <property type="component" value="Unassembled WGS sequence"/>
</dbReference>